<feature type="binding site" evidence="3">
    <location>
        <position position="236"/>
    </location>
    <ligand>
        <name>NAD(+)</name>
        <dbReference type="ChEBI" id="CHEBI:57540"/>
    </ligand>
</feature>
<dbReference type="EC" id="2.3.1.286" evidence="3"/>
<feature type="binding site" evidence="3">
    <location>
        <begin position="218"/>
        <end position="220"/>
    </location>
    <ligand>
        <name>NAD(+)</name>
        <dbReference type="ChEBI" id="CHEBI:57540"/>
    </ligand>
</feature>
<evidence type="ECO:0000256" key="3">
    <source>
        <dbReference type="HAMAP-Rule" id="MF_01121"/>
    </source>
</evidence>
<dbReference type="GO" id="GO:0005737">
    <property type="term" value="C:cytoplasm"/>
    <property type="evidence" value="ECO:0007669"/>
    <property type="project" value="UniProtKB-SubCell"/>
</dbReference>
<dbReference type="NCBIfam" id="NF001753">
    <property type="entry name" value="PRK00481.1-3"/>
    <property type="match status" value="1"/>
</dbReference>
<dbReference type="PANTHER" id="PTHR11085">
    <property type="entry name" value="NAD-DEPENDENT PROTEIN DEACYLASE SIRTUIN-5, MITOCHONDRIAL-RELATED"/>
    <property type="match status" value="1"/>
</dbReference>
<feature type="binding site" evidence="4">
    <location>
        <position position="155"/>
    </location>
    <ligand>
        <name>Zn(2+)</name>
        <dbReference type="ChEBI" id="CHEBI:29105"/>
    </ligand>
</feature>
<name>A0LP75_SYNFM</name>
<dbReference type="KEGG" id="sfu:Sfum_3557"/>
<dbReference type="PANTHER" id="PTHR11085:SF13">
    <property type="entry name" value="NAD-DEPENDENT PROTEIN DEACYLASE"/>
    <property type="match status" value="1"/>
</dbReference>
<dbReference type="FunCoup" id="A0LP75">
    <property type="interactions" value="386"/>
</dbReference>
<dbReference type="HOGENOM" id="CLU_023643_3_1_7"/>
<dbReference type="InterPro" id="IPR026590">
    <property type="entry name" value="Ssirtuin_cat_dom"/>
</dbReference>
<keyword evidence="3" id="KW-0963">Cytoplasm</keyword>
<feature type="binding site" evidence="3">
    <location>
        <begin position="192"/>
        <end position="194"/>
    </location>
    <ligand>
        <name>NAD(+)</name>
        <dbReference type="ChEBI" id="CHEBI:57540"/>
    </ligand>
</feature>
<keyword evidence="4" id="KW-0862">Zinc</keyword>
<dbReference type="GO" id="GO:0017136">
    <property type="term" value="F:histone deacetylase activity, NAD-dependent"/>
    <property type="evidence" value="ECO:0007669"/>
    <property type="project" value="TreeGrafter"/>
</dbReference>
<dbReference type="CDD" id="cd01412">
    <property type="entry name" value="SIRT5_Af1_CobB"/>
    <property type="match status" value="1"/>
</dbReference>
<proteinExistence type="inferred from homology"/>
<feature type="binding site" evidence="3 4">
    <location>
        <position position="135"/>
    </location>
    <ligand>
        <name>Zn(2+)</name>
        <dbReference type="ChEBI" id="CHEBI:29105"/>
    </ligand>
</feature>
<evidence type="ECO:0000313" key="6">
    <source>
        <dbReference type="EMBL" id="ABK19227.1"/>
    </source>
</evidence>
<feature type="binding site" evidence="4">
    <location>
        <position position="132"/>
    </location>
    <ligand>
        <name>Zn(2+)</name>
        <dbReference type="ChEBI" id="CHEBI:29105"/>
    </ligand>
</feature>
<reference evidence="6 7" key="1">
    <citation type="submission" date="2006-10" db="EMBL/GenBank/DDBJ databases">
        <title>Complete sequence of Syntrophobacter fumaroxidans MPOB.</title>
        <authorList>
            <consortium name="US DOE Joint Genome Institute"/>
            <person name="Copeland A."/>
            <person name="Lucas S."/>
            <person name="Lapidus A."/>
            <person name="Barry K."/>
            <person name="Detter J.C."/>
            <person name="Glavina del Rio T."/>
            <person name="Hammon N."/>
            <person name="Israni S."/>
            <person name="Pitluck S."/>
            <person name="Goltsman E.G."/>
            <person name="Martinez M."/>
            <person name="Schmutz J."/>
            <person name="Larimer F."/>
            <person name="Land M."/>
            <person name="Hauser L."/>
            <person name="Kyrpides N."/>
            <person name="Kim E."/>
            <person name="Boone D.R."/>
            <person name="Brockman F."/>
            <person name="Culley D."/>
            <person name="Ferry J."/>
            <person name="Gunsalus R."/>
            <person name="McInerney M.J."/>
            <person name="Morrison M."/>
            <person name="Plugge C."/>
            <person name="Rohlin L."/>
            <person name="Scholten J."/>
            <person name="Sieber J."/>
            <person name="Stams A.J.M."/>
            <person name="Worm P."/>
            <person name="Henstra A.M."/>
            <person name="Richardson P."/>
        </authorList>
    </citation>
    <scope>NUCLEOTIDE SEQUENCE [LARGE SCALE GENOMIC DNA]</scope>
    <source>
        <strain evidence="7">DSM 10017 / MPOB</strain>
    </source>
</reference>
<keyword evidence="4" id="KW-0479">Metal-binding</keyword>
<comment type="caution">
    <text evidence="3">Lacks conserved residue(s) required for the propagation of feature annotation.</text>
</comment>
<protein>
    <recommendedName>
        <fullName evidence="3">NAD-dependent protein deacylase</fullName>
        <ecNumber evidence="3">2.3.1.286</ecNumber>
    </recommendedName>
    <alternativeName>
        <fullName evidence="3">Regulatory protein SIR2 homolog</fullName>
    </alternativeName>
</protein>
<dbReference type="OrthoDB" id="9800582at2"/>
<dbReference type="Proteomes" id="UP000001784">
    <property type="component" value="Chromosome"/>
</dbReference>
<evidence type="ECO:0000256" key="2">
    <source>
        <dbReference type="ARBA" id="ARBA00023027"/>
    </source>
</evidence>
<dbReference type="AlphaFoldDB" id="A0LP75"/>
<feature type="binding site" evidence="3">
    <location>
        <position position="75"/>
    </location>
    <ligand>
        <name>substrate</name>
    </ligand>
</feature>
<dbReference type="PROSITE" id="PS50305">
    <property type="entry name" value="SIRTUIN"/>
    <property type="match status" value="1"/>
</dbReference>
<dbReference type="HAMAP" id="MF_01121">
    <property type="entry name" value="Sirtuin_ClassIII"/>
    <property type="match status" value="1"/>
</dbReference>
<organism evidence="6 7">
    <name type="scientific">Syntrophobacter fumaroxidans (strain DSM 10017 / MPOB)</name>
    <dbReference type="NCBI Taxonomy" id="335543"/>
    <lineage>
        <taxon>Bacteria</taxon>
        <taxon>Pseudomonadati</taxon>
        <taxon>Thermodesulfobacteriota</taxon>
        <taxon>Syntrophobacteria</taxon>
        <taxon>Syntrophobacterales</taxon>
        <taxon>Syntrophobacteraceae</taxon>
        <taxon>Syntrophobacter</taxon>
    </lineage>
</organism>
<dbReference type="Gene3D" id="3.40.50.1220">
    <property type="entry name" value="TPP-binding domain"/>
    <property type="match status" value="1"/>
</dbReference>
<dbReference type="InParanoid" id="A0LP75"/>
<feature type="binding site" evidence="3">
    <location>
        <begin position="106"/>
        <end position="109"/>
    </location>
    <ligand>
        <name>NAD(+)</name>
        <dbReference type="ChEBI" id="CHEBI:57540"/>
    </ligand>
</feature>
<feature type="binding site" evidence="3 4">
    <location>
        <position position="152"/>
    </location>
    <ligand>
        <name>Zn(2+)</name>
        <dbReference type="ChEBI" id="CHEBI:29105"/>
    </ligand>
</feature>
<dbReference type="eggNOG" id="COG0846">
    <property type="taxonomic scope" value="Bacteria"/>
</dbReference>
<feature type="binding site" evidence="3">
    <location>
        <begin position="28"/>
        <end position="47"/>
    </location>
    <ligand>
        <name>NAD(+)</name>
        <dbReference type="ChEBI" id="CHEBI:57540"/>
    </ligand>
</feature>
<dbReference type="InterPro" id="IPR026591">
    <property type="entry name" value="Sirtuin_cat_small_dom_sf"/>
</dbReference>
<dbReference type="GO" id="GO:0036054">
    <property type="term" value="F:protein-malonyllysine demalonylase activity"/>
    <property type="evidence" value="ECO:0007669"/>
    <property type="project" value="InterPro"/>
</dbReference>
<dbReference type="InterPro" id="IPR003000">
    <property type="entry name" value="Sirtuin"/>
</dbReference>
<comment type="function">
    <text evidence="3">NAD-dependent lysine deacetylase and desuccinylase that specifically removes acetyl and succinyl groups on target proteins. Modulates the activities of several proteins which are inactive in their acylated form.</text>
</comment>
<dbReference type="Gene3D" id="3.30.1600.10">
    <property type="entry name" value="SIR2/SIRT2 'Small Domain"/>
    <property type="match status" value="1"/>
</dbReference>
<keyword evidence="1" id="KW-0808">Transferase</keyword>
<comment type="domain">
    <text evidence="3">2 residues (Tyr-72 and Arg-75) present in a large hydrophobic pocket are probably involved in substrate specificity. They are important for desuccinylation activity, but dispensable for deacetylation activity.</text>
</comment>
<feature type="binding site" evidence="3">
    <location>
        <position position="72"/>
    </location>
    <ligand>
        <name>substrate</name>
    </ligand>
</feature>
<evidence type="ECO:0000256" key="4">
    <source>
        <dbReference type="PROSITE-ProRule" id="PRU00236"/>
    </source>
</evidence>
<dbReference type="InterPro" id="IPR050134">
    <property type="entry name" value="NAD-dep_sirtuin_deacylases"/>
</dbReference>
<dbReference type="Pfam" id="PF02146">
    <property type="entry name" value="SIR2"/>
    <property type="match status" value="1"/>
</dbReference>
<dbReference type="GO" id="GO:0046872">
    <property type="term" value="F:metal ion binding"/>
    <property type="evidence" value="ECO:0007669"/>
    <property type="project" value="UniProtKB-KW"/>
</dbReference>
<keyword evidence="7" id="KW-1185">Reference proteome</keyword>
<dbReference type="GO" id="GO:0036055">
    <property type="term" value="F:protein-succinyllysine desuccinylase activity"/>
    <property type="evidence" value="ECO:0007669"/>
    <property type="project" value="UniProtKB-UniRule"/>
</dbReference>
<comment type="subcellular location">
    <subcellularLocation>
        <location evidence="3">Cytoplasm</location>
    </subcellularLocation>
</comment>
<dbReference type="STRING" id="335543.Sfum_3557"/>
<accession>A0LP75</accession>
<sequence>MGDRSIENKVLALKEKLSGAENVVVLTGAGISAESGVPTFRGEGGLWRTYRATDLATPEAFENDPKLVWEFYGWRRQLLAPLDPNPGHYALAELERRIPRFTLITQNIDGLHQKAGSANILELHGNLWWVRCTRCGSLTEDRTVPLPELPRCGSCRGLLRPHVVWFGEMLEPKILDQAYEAIRDCGVMLVVGTSGTVQPAASMGVIARKQGATVAEVNLDPTPYSGAYDISISGKAGEILPRLL</sequence>
<dbReference type="InterPro" id="IPR029035">
    <property type="entry name" value="DHS-like_NAD/FAD-binding_dom"/>
</dbReference>
<comment type="catalytic activity">
    <reaction evidence="3">
        <text>N(6)-acetyl-L-lysyl-[protein] + NAD(+) + H2O = 2''-O-acetyl-ADP-D-ribose + nicotinamide + L-lysyl-[protein]</text>
        <dbReference type="Rhea" id="RHEA:43636"/>
        <dbReference type="Rhea" id="RHEA-COMP:9752"/>
        <dbReference type="Rhea" id="RHEA-COMP:10731"/>
        <dbReference type="ChEBI" id="CHEBI:15377"/>
        <dbReference type="ChEBI" id="CHEBI:17154"/>
        <dbReference type="ChEBI" id="CHEBI:29969"/>
        <dbReference type="ChEBI" id="CHEBI:57540"/>
        <dbReference type="ChEBI" id="CHEBI:61930"/>
        <dbReference type="ChEBI" id="CHEBI:83767"/>
        <dbReference type="EC" id="2.3.1.286"/>
    </reaction>
</comment>
<evidence type="ECO:0000259" key="5">
    <source>
        <dbReference type="PROSITE" id="PS50305"/>
    </source>
</evidence>
<gene>
    <name evidence="3" type="primary">cobB</name>
    <name evidence="6" type="ordered locus">Sfum_3557</name>
</gene>
<dbReference type="SUPFAM" id="SSF52467">
    <property type="entry name" value="DHS-like NAD/FAD-binding domain"/>
    <property type="match status" value="1"/>
</dbReference>
<evidence type="ECO:0000256" key="1">
    <source>
        <dbReference type="ARBA" id="ARBA00022679"/>
    </source>
</evidence>
<keyword evidence="2 3" id="KW-0520">NAD</keyword>
<feature type="active site" description="Proton acceptor" evidence="3 4">
    <location>
        <position position="124"/>
    </location>
</feature>
<dbReference type="EMBL" id="CP000478">
    <property type="protein sequence ID" value="ABK19227.1"/>
    <property type="molecule type" value="Genomic_DNA"/>
</dbReference>
<dbReference type="InterPro" id="IPR027546">
    <property type="entry name" value="Sirtuin_class_III"/>
</dbReference>
<dbReference type="RefSeq" id="WP_011700352.1">
    <property type="nucleotide sequence ID" value="NC_008554.1"/>
</dbReference>
<comment type="catalytic activity">
    <reaction evidence="3">
        <text>N(6)-succinyl-L-lysyl-[protein] + NAD(+) + H2O = 2''-O-succinyl-ADP-D-ribose + nicotinamide + L-lysyl-[protein]</text>
        <dbReference type="Rhea" id="RHEA:47668"/>
        <dbReference type="Rhea" id="RHEA-COMP:9752"/>
        <dbReference type="Rhea" id="RHEA-COMP:11877"/>
        <dbReference type="ChEBI" id="CHEBI:15377"/>
        <dbReference type="ChEBI" id="CHEBI:17154"/>
        <dbReference type="ChEBI" id="CHEBI:29969"/>
        <dbReference type="ChEBI" id="CHEBI:57540"/>
        <dbReference type="ChEBI" id="CHEBI:87830"/>
        <dbReference type="ChEBI" id="CHEBI:87832"/>
    </reaction>
</comment>
<dbReference type="GO" id="GO:0070403">
    <property type="term" value="F:NAD+ binding"/>
    <property type="evidence" value="ECO:0007669"/>
    <property type="project" value="UniProtKB-UniRule"/>
</dbReference>
<evidence type="ECO:0000313" key="7">
    <source>
        <dbReference type="Proteomes" id="UP000001784"/>
    </source>
</evidence>
<feature type="domain" description="Deacetylase sirtuin-type" evidence="5">
    <location>
        <begin position="3"/>
        <end position="244"/>
    </location>
</feature>
<comment type="similarity">
    <text evidence="3">Belongs to the sirtuin family. Class III subfamily.</text>
</comment>